<dbReference type="AlphaFoldDB" id="A0A926ND67"/>
<dbReference type="GO" id="GO:0006779">
    <property type="term" value="P:porphyrin-containing compound biosynthetic process"/>
    <property type="evidence" value="ECO:0007669"/>
    <property type="project" value="InterPro"/>
</dbReference>
<proteinExistence type="inferred from homology"/>
<keyword evidence="9" id="KW-0963">Cytoplasm</keyword>
<dbReference type="SUPFAM" id="SSF102114">
    <property type="entry name" value="Radical SAM enzymes"/>
    <property type="match status" value="1"/>
</dbReference>
<dbReference type="SMART" id="SM00729">
    <property type="entry name" value="Elp3"/>
    <property type="match status" value="1"/>
</dbReference>
<dbReference type="Proteomes" id="UP000626844">
    <property type="component" value="Unassembled WGS sequence"/>
</dbReference>
<comment type="function">
    <text evidence="9">Probably acts as a heme chaperone, transferring heme to an unknown acceptor. Binds one molecule of heme per monomer, possibly covalently. Binds 1 [4Fe-4S] cluster. The cluster is coordinated with 3 cysteines and an exchangeable S-adenosyl-L-methionine.</text>
</comment>
<evidence type="ECO:0000256" key="5">
    <source>
        <dbReference type="ARBA" id="ARBA00022723"/>
    </source>
</evidence>
<dbReference type="SFLD" id="SFLDF00288">
    <property type="entry name" value="HemN-like__clustered_with_nucl"/>
    <property type="match status" value="1"/>
</dbReference>
<dbReference type="InterPro" id="IPR006638">
    <property type="entry name" value="Elp3/MiaA/NifB-like_rSAM"/>
</dbReference>
<evidence type="ECO:0000256" key="7">
    <source>
        <dbReference type="ARBA" id="ARBA00023014"/>
    </source>
</evidence>
<evidence type="ECO:0000256" key="4">
    <source>
        <dbReference type="ARBA" id="ARBA00022691"/>
    </source>
</evidence>
<dbReference type="CDD" id="cd01335">
    <property type="entry name" value="Radical_SAM"/>
    <property type="match status" value="1"/>
</dbReference>
<evidence type="ECO:0000256" key="2">
    <source>
        <dbReference type="ARBA" id="ARBA00017228"/>
    </source>
</evidence>
<dbReference type="GO" id="GO:0051539">
    <property type="term" value="F:4 iron, 4 sulfur cluster binding"/>
    <property type="evidence" value="ECO:0007669"/>
    <property type="project" value="UniProtKB-UniRule"/>
</dbReference>
<dbReference type="InterPro" id="IPR058240">
    <property type="entry name" value="rSAM_sf"/>
</dbReference>
<dbReference type="InterPro" id="IPR007197">
    <property type="entry name" value="rSAM"/>
</dbReference>
<dbReference type="InterPro" id="IPR034505">
    <property type="entry name" value="Coproporphyrinogen-III_oxidase"/>
</dbReference>
<evidence type="ECO:0000256" key="6">
    <source>
        <dbReference type="ARBA" id="ARBA00023004"/>
    </source>
</evidence>
<dbReference type="Pfam" id="PF06969">
    <property type="entry name" value="HemN_C"/>
    <property type="match status" value="1"/>
</dbReference>
<dbReference type="SFLD" id="SFLDS00029">
    <property type="entry name" value="Radical_SAM"/>
    <property type="match status" value="1"/>
</dbReference>
<dbReference type="GO" id="GO:0046872">
    <property type="term" value="F:metal ion binding"/>
    <property type="evidence" value="ECO:0007669"/>
    <property type="project" value="UniProtKB-UniRule"/>
</dbReference>
<dbReference type="SFLD" id="SFLDG01082">
    <property type="entry name" value="B12-binding_domain_containing"/>
    <property type="match status" value="1"/>
</dbReference>
<keyword evidence="3 9" id="KW-0349">Heme</keyword>
<evidence type="ECO:0000256" key="3">
    <source>
        <dbReference type="ARBA" id="ARBA00022617"/>
    </source>
</evidence>
<keyword evidence="12" id="KW-1185">Reference proteome</keyword>
<dbReference type="Pfam" id="PF04055">
    <property type="entry name" value="Radical_SAM"/>
    <property type="match status" value="1"/>
</dbReference>
<dbReference type="GO" id="GO:0005737">
    <property type="term" value="C:cytoplasm"/>
    <property type="evidence" value="ECO:0007669"/>
    <property type="project" value="UniProtKB-SubCell"/>
</dbReference>
<dbReference type="NCBIfam" id="TIGR00539">
    <property type="entry name" value="hemN_rel"/>
    <property type="match status" value="1"/>
</dbReference>
<sequence length="384" mass="44306">MIKSAYIHIPFCEHICHYCDFNKIFIQNQPVDQYLSYLQKEMRNTIEINPIDSLKTIFIGGGTPTALNERELGTLMEIIHSELPLTKELIEFAVEANPGDLTKEKFLILKKAGVNRLSFGVQSFHNERLKMIGRTHRKSDVIRSIQLAKEIGFENISIDLMYALPGQTLEEFKETLDEAFSHNVQHYSAYSLIVEPKTVFYNLMRKGKLSLPPQEEEALMYEYLMESMEEHGFHQYEISNFSLQGFESKHNLTYWNNEDYFGFGAGAHSYMNGRRCANAGPLKKYFQEINDKGVPYINVHHVTKHERMEEEIFLGLRKTNGISKAIFKKKFGVNIEDVFAEQIQEQIERGLLVNKGEQLCLTHQGKLLGNEVFQTFIGVLESVD</sequence>
<dbReference type="PROSITE" id="PS51918">
    <property type="entry name" value="RADICAL_SAM"/>
    <property type="match status" value="1"/>
</dbReference>
<evidence type="ECO:0000313" key="12">
    <source>
        <dbReference type="Proteomes" id="UP000626844"/>
    </source>
</evidence>
<evidence type="ECO:0000256" key="1">
    <source>
        <dbReference type="ARBA" id="ARBA00006100"/>
    </source>
</evidence>
<dbReference type="GO" id="GO:0004109">
    <property type="term" value="F:coproporphyrinogen oxidase activity"/>
    <property type="evidence" value="ECO:0007669"/>
    <property type="project" value="InterPro"/>
</dbReference>
<evidence type="ECO:0000256" key="8">
    <source>
        <dbReference type="ARBA" id="ARBA00023186"/>
    </source>
</evidence>
<dbReference type="PANTHER" id="PTHR13932:SF5">
    <property type="entry name" value="RADICAL S-ADENOSYL METHIONINE DOMAIN-CONTAINING PROTEIN 1, MITOCHONDRIAL"/>
    <property type="match status" value="1"/>
</dbReference>
<keyword evidence="7 9" id="KW-0411">Iron-sulfur</keyword>
<dbReference type="SFLD" id="SFLDF00562">
    <property type="entry name" value="HemN-like__clustered_with_heat"/>
    <property type="match status" value="1"/>
</dbReference>
<dbReference type="Gene3D" id="3.20.20.70">
    <property type="entry name" value="Aldolase class I"/>
    <property type="match status" value="1"/>
</dbReference>
<evidence type="ECO:0000313" key="11">
    <source>
        <dbReference type="EMBL" id="MBD1382087.1"/>
    </source>
</evidence>
<keyword evidence="5 9" id="KW-0479">Metal-binding</keyword>
<dbReference type="InterPro" id="IPR004559">
    <property type="entry name" value="HemW-like"/>
</dbReference>
<comment type="caution">
    <text evidence="11">The sequence shown here is derived from an EMBL/GenBank/DDBJ whole genome shotgun (WGS) entry which is preliminary data.</text>
</comment>
<dbReference type="PANTHER" id="PTHR13932">
    <property type="entry name" value="COPROPORPHYRINIGEN III OXIDASE"/>
    <property type="match status" value="1"/>
</dbReference>
<feature type="domain" description="Radical SAM core" evidence="10">
    <location>
        <begin position="1"/>
        <end position="234"/>
    </location>
</feature>
<comment type="subcellular location">
    <subcellularLocation>
        <location evidence="9">Cytoplasm</location>
    </subcellularLocation>
</comment>
<reference evidence="11" key="1">
    <citation type="submission" date="2020-09" db="EMBL/GenBank/DDBJ databases">
        <title>A novel bacterium of genus Bacillus, isolated from South China Sea.</title>
        <authorList>
            <person name="Huang H."/>
            <person name="Mo K."/>
            <person name="Hu Y."/>
        </authorList>
    </citation>
    <scope>NUCLEOTIDE SEQUENCE</scope>
    <source>
        <strain evidence="11">IB182487</strain>
    </source>
</reference>
<evidence type="ECO:0000259" key="10">
    <source>
        <dbReference type="PROSITE" id="PS51918"/>
    </source>
</evidence>
<keyword evidence="4 9" id="KW-0949">S-adenosyl-L-methionine</keyword>
<dbReference type="SFLD" id="SFLDG01065">
    <property type="entry name" value="anaerobic_coproporphyrinogen-I"/>
    <property type="match status" value="1"/>
</dbReference>
<name>A0A926ND67_9BACI</name>
<dbReference type="InterPro" id="IPR013785">
    <property type="entry name" value="Aldolase_TIM"/>
</dbReference>
<gene>
    <name evidence="11" type="ORF">IC621_17800</name>
</gene>
<evidence type="ECO:0000256" key="9">
    <source>
        <dbReference type="RuleBase" id="RU364116"/>
    </source>
</evidence>
<keyword evidence="8 9" id="KW-0143">Chaperone</keyword>
<protein>
    <recommendedName>
        <fullName evidence="2 9">Heme chaperone HemW</fullName>
    </recommendedName>
</protein>
<dbReference type="EMBL" id="JACXAI010000025">
    <property type="protein sequence ID" value="MBD1382087.1"/>
    <property type="molecule type" value="Genomic_DNA"/>
</dbReference>
<keyword evidence="6 9" id="KW-0408">Iron</keyword>
<organism evidence="11 12">
    <name type="scientific">Metabacillus arenae</name>
    <dbReference type="NCBI Taxonomy" id="2771434"/>
    <lineage>
        <taxon>Bacteria</taxon>
        <taxon>Bacillati</taxon>
        <taxon>Bacillota</taxon>
        <taxon>Bacilli</taxon>
        <taxon>Bacillales</taxon>
        <taxon>Bacillaceae</taxon>
        <taxon>Metabacillus</taxon>
    </lineage>
</organism>
<comment type="similarity">
    <text evidence="1">Belongs to the anaerobic coproporphyrinogen-III oxidase family. HemW subfamily.</text>
</comment>
<accession>A0A926ND67</accession>
<keyword evidence="9" id="KW-0004">4Fe-4S</keyword>
<dbReference type="RefSeq" id="WP_191159937.1">
    <property type="nucleotide sequence ID" value="NZ_JACXAI010000025.1"/>
</dbReference>
<dbReference type="InterPro" id="IPR010723">
    <property type="entry name" value="HemN_C"/>
</dbReference>